<dbReference type="Gene3D" id="3.40.50.300">
    <property type="entry name" value="P-loop containing nucleotide triphosphate hydrolases"/>
    <property type="match status" value="1"/>
</dbReference>
<dbReference type="PROSITE" id="PS51722">
    <property type="entry name" value="G_TR_2"/>
    <property type="match status" value="1"/>
</dbReference>
<comment type="function">
    <text evidence="7 8">Catalyzes the GTP-dependent ribosomal translocation step during translation elongation. During this step, the ribosome changes from the pre-translocational (PRE) to the post-translocational (POST) state as the newly formed A-site-bound peptidyl-tRNA and P-site-bound deacylated tRNA move to the P and E sites, respectively. Catalyzes the coordinated movement of the two tRNA molecules, the mRNA and conformational changes in the ribosome.</text>
</comment>
<dbReference type="PRINTS" id="PR00315">
    <property type="entry name" value="ELONGATNFCT"/>
</dbReference>
<dbReference type="GO" id="GO:0005737">
    <property type="term" value="C:cytoplasm"/>
    <property type="evidence" value="ECO:0007669"/>
    <property type="project" value="UniProtKB-SubCell"/>
</dbReference>
<dbReference type="Pfam" id="PF03144">
    <property type="entry name" value="GTP_EFTU_D2"/>
    <property type="match status" value="1"/>
</dbReference>
<dbReference type="FunFam" id="3.30.70.240:FF:000001">
    <property type="entry name" value="Elongation factor G"/>
    <property type="match status" value="1"/>
</dbReference>
<dbReference type="InterPro" id="IPR009000">
    <property type="entry name" value="Transl_B-barrel_sf"/>
</dbReference>
<dbReference type="EMBL" id="JABBPG010000004">
    <property type="protein sequence ID" value="NOU51154.1"/>
    <property type="molecule type" value="Genomic_DNA"/>
</dbReference>
<dbReference type="GO" id="GO:0032790">
    <property type="term" value="P:ribosome disassembly"/>
    <property type="evidence" value="ECO:0007669"/>
    <property type="project" value="TreeGrafter"/>
</dbReference>
<sequence>MARTTPIERYRNIGICAHVDAGKTTTTERVLFYTGLSHKIGEVHDGAATMDWMEQEQERGITITSAATTCFWRGMDAQFDDHRINIIDTPGHVDFTIEVERSLRVLDGAVVVLCASSGVQPQTETVWRQANKYAVPRMVFVNKMDRTGADFLAVVEQVKSRLGATPVPIQLPIGAEDEFKGVIDLIKMKAINWNNDDQGMTFNYEEIPAELQDLAEEWRSHLVESAAEASEELMDKYLEGGELSEAEIKSALRQQTLANEIVPMTCGSAFKNKGVQAVLDAVIEYMPSPTEVKDIQGILEDDSEATRPADDNAPFSALAFKIATDPFVGTLTFFRVYSGTVKQGDAVYNPIKSKKERLGRIVQMHANSREEIKEVRAGDIAAAIGLKDVTTGDTLCSQEAVITLERMEFPEPVISVAVEPRTVADQDKMGIALGKLAAEDPSFRVETDEESGQTIISGMGELHLDIIVDRMKREFSVECNVGKPQVAYRETIRNSVKAEGKFVRQSGGRGQYGHVWLKLEPMDISDDEAPTYEFVNEIVGGAVPKEYIPAVDKGIQEQMRQGVLAGYPLLGVKATLFDGSFHDVDSNEMAFKIAGSIGFKNGALEAQPIILEPIMKVEVITPESNMGDVVGDLNRRRGIIEGMEEAFGGLKQVNAQVPLSEMFGYATDLRSATQGRASYSMEFSKYAEAAKSVADTIIAARAVK</sequence>
<dbReference type="FunFam" id="3.30.70.870:FF:000001">
    <property type="entry name" value="Elongation factor G"/>
    <property type="match status" value="1"/>
</dbReference>
<gene>
    <name evidence="8 10" type="primary">fusA</name>
    <name evidence="10" type="ORF">HG263_11495</name>
</gene>
<dbReference type="InterPro" id="IPR005517">
    <property type="entry name" value="Transl_elong_EFG/EF2_IV"/>
</dbReference>
<keyword evidence="11" id="KW-1185">Reference proteome</keyword>
<feature type="binding site" evidence="8">
    <location>
        <begin position="142"/>
        <end position="145"/>
    </location>
    <ligand>
        <name>GTP</name>
        <dbReference type="ChEBI" id="CHEBI:37565"/>
    </ligand>
</feature>
<feature type="domain" description="Tr-type G" evidence="9">
    <location>
        <begin position="8"/>
        <end position="290"/>
    </location>
</feature>
<evidence type="ECO:0000259" key="9">
    <source>
        <dbReference type="PROSITE" id="PS51722"/>
    </source>
</evidence>
<dbReference type="NCBIfam" id="TIGR00231">
    <property type="entry name" value="small_GTP"/>
    <property type="match status" value="1"/>
</dbReference>
<dbReference type="CDD" id="cd01434">
    <property type="entry name" value="EFG_mtEFG1_IV"/>
    <property type="match status" value="1"/>
</dbReference>
<dbReference type="GO" id="GO:0005525">
    <property type="term" value="F:GTP binding"/>
    <property type="evidence" value="ECO:0007669"/>
    <property type="project" value="UniProtKB-UniRule"/>
</dbReference>
<dbReference type="Pfam" id="PF00009">
    <property type="entry name" value="GTP_EFTU"/>
    <property type="match status" value="1"/>
</dbReference>
<dbReference type="Gene3D" id="2.40.30.10">
    <property type="entry name" value="Translation factors"/>
    <property type="match status" value="1"/>
</dbReference>
<dbReference type="InterPro" id="IPR035647">
    <property type="entry name" value="EFG_III/V"/>
</dbReference>
<comment type="caution">
    <text evidence="10">The sequence shown here is derived from an EMBL/GenBank/DDBJ whole genome shotgun (WGS) entry which is preliminary data.</text>
</comment>
<name>A0A849VH16_9GAMM</name>
<dbReference type="InterPro" id="IPR000795">
    <property type="entry name" value="T_Tr_GTP-bd_dom"/>
</dbReference>
<dbReference type="RefSeq" id="WP_171626217.1">
    <property type="nucleotide sequence ID" value="NZ_JABBPG010000004.1"/>
</dbReference>
<dbReference type="CDD" id="cd04088">
    <property type="entry name" value="EFG_mtEFG_II"/>
    <property type="match status" value="1"/>
</dbReference>
<dbReference type="Gene3D" id="3.30.230.10">
    <property type="match status" value="1"/>
</dbReference>
<dbReference type="SMART" id="SM00889">
    <property type="entry name" value="EFG_IV"/>
    <property type="match status" value="1"/>
</dbReference>
<dbReference type="InterPro" id="IPR031157">
    <property type="entry name" value="G_TR_CS"/>
</dbReference>
<dbReference type="PROSITE" id="PS00301">
    <property type="entry name" value="G_TR_1"/>
    <property type="match status" value="1"/>
</dbReference>
<dbReference type="InterPro" id="IPR004540">
    <property type="entry name" value="Transl_elong_EFG/EF2"/>
</dbReference>
<dbReference type="GO" id="GO:0003924">
    <property type="term" value="F:GTPase activity"/>
    <property type="evidence" value="ECO:0007669"/>
    <property type="project" value="InterPro"/>
</dbReference>
<dbReference type="InterPro" id="IPR004161">
    <property type="entry name" value="EFTu-like_2"/>
</dbReference>
<dbReference type="SUPFAM" id="SSF52540">
    <property type="entry name" value="P-loop containing nucleoside triphosphate hydrolases"/>
    <property type="match status" value="1"/>
</dbReference>
<feature type="binding site" evidence="8">
    <location>
        <begin position="88"/>
        <end position="92"/>
    </location>
    <ligand>
        <name>GTP</name>
        <dbReference type="ChEBI" id="CHEBI:37565"/>
    </ligand>
</feature>
<dbReference type="NCBIfam" id="TIGR00484">
    <property type="entry name" value="EF-G"/>
    <property type="match status" value="1"/>
</dbReference>
<dbReference type="CDD" id="cd03713">
    <property type="entry name" value="EFG_mtEFG_C"/>
    <property type="match status" value="1"/>
</dbReference>
<comment type="subcellular location">
    <subcellularLocation>
        <location evidence="8">Cytoplasm</location>
    </subcellularLocation>
</comment>
<dbReference type="InterPro" id="IPR000640">
    <property type="entry name" value="EFG_V-like"/>
</dbReference>
<dbReference type="SUPFAM" id="SSF54211">
    <property type="entry name" value="Ribosomal protein S5 domain 2-like"/>
    <property type="match status" value="1"/>
</dbReference>
<evidence type="ECO:0000256" key="4">
    <source>
        <dbReference type="ARBA" id="ARBA00022768"/>
    </source>
</evidence>
<dbReference type="Gene3D" id="3.30.70.240">
    <property type="match status" value="1"/>
</dbReference>
<dbReference type="GO" id="GO:0097216">
    <property type="term" value="F:guanosine tetraphosphate binding"/>
    <property type="evidence" value="ECO:0007669"/>
    <property type="project" value="UniProtKB-ARBA"/>
</dbReference>
<dbReference type="SUPFAM" id="SSF54980">
    <property type="entry name" value="EF-G C-terminal domain-like"/>
    <property type="match status" value="2"/>
</dbReference>
<dbReference type="FunFam" id="3.40.50.300:FF:000029">
    <property type="entry name" value="Elongation factor G"/>
    <property type="match status" value="1"/>
</dbReference>
<dbReference type="InterPro" id="IPR041095">
    <property type="entry name" value="EFG_II"/>
</dbReference>
<dbReference type="CDD" id="cd01886">
    <property type="entry name" value="EF-G"/>
    <property type="match status" value="1"/>
</dbReference>
<organism evidence="10 11">
    <name type="scientific">Pseudoalteromonas caenipelagi</name>
    <dbReference type="NCBI Taxonomy" id="2726988"/>
    <lineage>
        <taxon>Bacteria</taxon>
        <taxon>Pseudomonadati</taxon>
        <taxon>Pseudomonadota</taxon>
        <taxon>Gammaproteobacteria</taxon>
        <taxon>Alteromonadales</taxon>
        <taxon>Pseudoalteromonadaceae</taxon>
        <taxon>Pseudoalteromonas</taxon>
    </lineage>
</organism>
<evidence type="ECO:0000256" key="8">
    <source>
        <dbReference type="HAMAP-Rule" id="MF_00054"/>
    </source>
</evidence>
<evidence type="ECO:0000256" key="7">
    <source>
        <dbReference type="ARBA" id="ARBA00024731"/>
    </source>
</evidence>
<evidence type="ECO:0000256" key="2">
    <source>
        <dbReference type="ARBA" id="ARBA00017872"/>
    </source>
</evidence>
<evidence type="ECO:0000313" key="11">
    <source>
        <dbReference type="Proteomes" id="UP000586305"/>
    </source>
</evidence>
<keyword evidence="4 8" id="KW-0251">Elongation factor</keyword>
<dbReference type="InterPro" id="IPR009022">
    <property type="entry name" value="EFG_III"/>
</dbReference>
<dbReference type="Pfam" id="PF03764">
    <property type="entry name" value="EFG_IV"/>
    <property type="match status" value="1"/>
</dbReference>
<evidence type="ECO:0000256" key="1">
    <source>
        <dbReference type="ARBA" id="ARBA00005870"/>
    </source>
</evidence>
<dbReference type="SMART" id="SM00838">
    <property type="entry name" value="EFG_C"/>
    <property type="match status" value="1"/>
</dbReference>
<keyword evidence="5 8" id="KW-0648">Protein biosynthesis</keyword>
<feature type="binding site" evidence="8">
    <location>
        <begin position="17"/>
        <end position="24"/>
    </location>
    <ligand>
        <name>GTP</name>
        <dbReference type="ChEBI" id="CHEBI:37565"/>
    </ligand>
</feature>
<dbReference type="InterPro" id="IPR014721">
    <property type="entry name" value="Ribsml_uS5_D2-typ_fold_subgr"/>
</dbReference>
<dbReference type="InterPro" id="IPR035649">
    <property type="entry name" value="EFG_V"/>
</dbReference>
<keyword evidence="8" id="KW-0963">Cytoplasm</keyword>
<reference evidence="10 11" key="1">
    <citation type="submission" date="2020-04" db="EMBL/GenBank/DDBJ databases">
        <title>Pseudoalteromonas caenipelagi sp. nov., isolated from a tidal flat.</title>
        <authorList>
            <person name="Park S."/>
            <person name="Yoon J.-H."/>
        </authorList>
    </citation>
    <scope>NUCLEOTIDE SEQUENCE [LARGE SCALE GENOMIC DNA]</scope>
    <source>
        <strain evidence="10 11">JBTF-M23</strain>
    </source>
</reference>
<dbReference type="CDD" id="cd16262">
    <property type="entry name" value="EFG_III"/>
    <property type="match status" value="1"/>
</dbReference>
<dbReference type="InterPro" id="IPR027417">
    <property type="entry name" value="P-loop_NTPase"/>
</dbReference>
<dbReference type="InterPro" id="IPR047872">
    <property type="entry name" value="EFG_IV"/>
</dbReference>
<dbReference type="Proteomes" id="UP000586305">
    <property type="component" value="Unassembled WGS sequence"/>
</dbReference>
<dbReference type="SUPFAM" id="SSF50447">
    <property type="entry name" value="Translation proteins"/>
    <property type="match status" value="1"/>
</dbReference>
<dbReference type="InterPro" id="IPR005225">
    <property type="entry name" value="Small_GTP-bd"/>
</dbReference>
<dbReference type="Gene3D" id="3.30.70.870">
    <property type="entry name" value="Elongation Factor G (Translational Gtpase), domain 3"/>
    <property type="match status" value="1"/>
</dbReference>
<comment type="similarity">
    <text evidence="1 8">Belongs to the TRAFAC class translation factor GTPase superfamily. Classic translation factor GTPase family. EF-G/EF-2 subfamily.</text>
</comment>
<dbReference type="FunFam" id="2.40.30.10:FF:000006">
    <property type="entry name" value="Elongation factor G"/>
    <property type="match status" value="1"/>
</dbReference>
<keyword evidence="3 8" id="KW-0547">Nucleotide-binding</keyword>
<protein>
    <recommendedName>
        <fullName evidence="2 8">Elongation factor G</fullName>
        <shortName evidence="8">EF-G</shortName>
    </recommendedName>
</protein>
<evidence type="ECO:0000256" key="3">
    <source>
        <dbReference type="ARBA" id="ARBA00022741"/>
    </source>
</evidence>
<dbReference type="HAMAP" id="MF_00054_B">
    <property type="entry name" value="EF_G_EF_2_B"/>
    <property type="match status" value="1"/>
</dbReference>
<proteinExistence type="inferred from homology"/>
<keyword evidence="6 8" id="KW-0342">GTP-binding</keyword>
<evidence type="ECO:0000256" key="6">
    <source>
        <dbReference type="ARBA" id="ARBA00023134"/>
    </source>
</evidence>
<dbReference type="NCBIfam" id="NF009381">
    <property type="entry name" value="PRK12740.1-5"/>
    <property type="match status" value="1"/>
</dbReference>
<dbReference type="AlphaFoldDB" id="A0A849VH16"/>
<dbReference type="FunFam" id="3.30.230.10:FF:000003">
    <property type="entry name" value="Elongation factor G"/>
    <property type="match status" value="1"/>
</dbReference>
<dbReference type="PANTHER" id="PTHR43261">
    <property type="entry name" value="TRANSLATION ELONGATION FACTOR G-RELATED"/>
    <property type="match status" value="1"/>
</dbReference>
<dbReference type="GO" id="GO:0003746">
    <property type="term" value="F:translation elongation factor activity"/>
    <property type="evidence" value="ECO:0007669"/>
    <property type="project" value="UniProtKB-UniRule"/>
</dbReference>
<dbReference type="InterPro" id="IPR020568">
    <property type="entry name" value="Ribosomal_Su5_D2-typ_SF"/>
</dbReference>
<dbReference type="PANTHER" id="PTHR43261:SF1">
    <property type="entry name" value="RIBOSOME-RELEASING FACTOR 2, MITOCHONDRIAL"/>
    <property type="match status" value="1"/>
</dbReference>
<evidence type="ECO:0000256" key="5">
    <source>
        <dbReference type="ARBA" id="ARBA00022917"/>
    </source>
</evidence>
<dbReference type="Pfam" id="PF00679">
    <property type="entry name" value="EFG_C"/>
    <property type="match status" value="1"/>
</dbReference>
<dbReference type="Pfam" id="PF14492">
    <property type="entry name" value="EFG_III"/>
    <property type="match status" value="1"/>
</dbReference>
<evidence type="ECO:0000313" key="10">
    <source>
        <dbReference type="EMBL" id="NOU51154.1"/>
    </source>
</evidence>
<accession>A0A849VH16</accession>